<feature type="active site" description="Cysteine sulfenic acid (-SOH) intermediate; for peroxidase activity" evidence="13">
    <location>
        <position position="45"/>
    </location>
</feature>
<evidence type="ECO:0000256" key="12">
    <source>
        <dbReference type="ARBA" id="ARBA00049091"/>
    </source>
</evidence>
<accession>A0A2P5KBV5</accession>
<dbReference type="PANTHER" id="PTHR42801:SF4">
    <property type="entry name" value="AHPC_TSA FAMILY PROTEIN"/>
    <property type="match status" value="1"/>
</dbReference>
<evidence type="ECO:0000313" key="16">
    <source>
        <dbReference type="Proteomes" id="UP000243096"/>
    </source>
</evidence>
<dbReference type="Pfam" id="PF00578">
    <property type="entry name" value="AhpC-TSA"/>
    <property type="match status" value="1"/>
</dbReference>
<dbReference type="InterPro" id="IPR050924">
    <property type="entry name" value="Peroxiredoxin_BCP/PrxQ"/>
</dbReference>
<evidence type="ECO:0000256" key="5">
    <source>
        <dbReference type="ARBA" id="ARBA00022862"/>
    </source>
</evidence>
<dbReference type="InterPro" id="IPR036249">
    <property type="entry name" value="Thioredoxin-like_sf"/>
</dbReference>
<dbReference type="EC" id="1.11.1.24" evidence="3"/>
<feature type="domain" description="Thioredoxin" evidence="14">
    <location>
        <begin position="4"/>
        <end position="154"/>
    </location>
</feature>
<keyword evidence="6" id="KW-0560">Oxidoreductase</keyword>
<evidence type="ECO:0000313" key="15">
    <source>
        <dbReference type="EMBL" id="PPB84125.1"/>
    </source>
</evidence>
<dbReference type="EMBL" id="PRDW01000004">
    <property type="protein sequence ID" value="PPB84125.1"/>
    <property type="molecule type" value="Genomic_DNA"/>
</dbReference>
<comment type="catalytic activity">
    <reaction evidence="12">
        <text>a hydroperoxide + [thioredoxin]-dithiol = an alcohol + [thioredoxin]-disulfide + H2O</text>
        <dbReference type="Rhea" id="RHEA:62620"/>
        <dbReference type="Rhea" id="RHEA-COMP:10698"/>
        <dbReference type="Rhea" id="RHEA-COMP:10700"/>
        <dbReference type="ChEBI" id="CHEBI:15377"/>
        <dbReference type="ChEBI" id="CHEBI:29950"/>
        <dbReference type="ChEBI" id="CHEBI:30879"/>
        <dbReference type="ChEBI" id="CHEBI:35924"/>
        <dbReference type="ChEBI" id="CHEBI:50058"/>
        <dbReference type="EC" id="1.11.1.24"/>
    </reaction>
</comment>
<keyword evidence="4" id="KW-0575">Peroxidase</keyword>
<evidence type="ECO:0000256" key="4">
    <source>
        <dbReference type="ARBA" id="ARBA00022559"/>
    </source>
</evidence>
<dbReference type="GO" id="GO:0034599">
    <property type="term" value="P:cellular response to oxidative stress"/>
    <property type="evidence" value="ECO:0007669"/>
    <property type="project" value="TreeGrafter"/>
</dbReference>
<dbReference type="OrthoDB" id="9812811at2"/>
<dbReference type="FunFam" id="3.40.30.10:FF:000007">
    <property type="entry name" value="Thioredoxin-dependent thiol peroxidase"/>
    <property type="match status" value="1"/>
</dbReference>
<evidence type="ECO:0000256" key="1">
    <source>
        <dbReference type="ARBA" id="ARBA00003330"/>
    </source>
</evidence>
<dbReference type="AlphaFoldDB" id="A0A2P5KBV5"/>
<evidence type="ECO:0000259" key="14">
    <source>
        <dbReference type="PROSITE" id="PS51352"/>
    </source>
</evidence>
<keyword evidence="7" id="KW-1015">Disulfide bond</keyword>
<dbReference type="Gene3D" id="3.40.30.10">
    <property type="entry name" value="Glutaredoxin"/>
    <property type="match status" value="1"/>
</dbReference>
<dbReference type="SUPFAM" id="SSF52833">
    <property type="entry name" value="Thioredoxin-like"/>
    <property type="match status" value="1"/>
</dbReference>
<dbReference type="PIRSF" id="PIRSF000239">
    <property type="entry name" value="AHPC"/>
    <property type="match status" value="1"/>
</dbReference>
<evidence type="ECO:0000256" key="2">
    <source>
        <dbReference type="ARBA" id="ARBA00011245"/>
    </source>
</evidence>
<evidence type="ECO:0000256" key="13">
    <source>
        <dbReference type="PIRSR" id="PIRSR000239-1"/>
    </source>
</evidence>
<evidence type="ECO:0000256" key="10">
    <source>
        <dbReference type="ARBA" id="ARBA00038489"/>
    </source>
</evidence>
<keyword evidence="8" id="KW-0676">Redox-active center</keyword>
<sequence>MPSIAIDHTVPDFTASATGGEFTLSALKGNKVVLYFYPKDNTPGCTTESLAFRDAYPAFKQAGAEIVGISRDSVRSHENFQRKLELPFVLVSDADETVCQLFDVVKMKKMYGKQVRGIERSTFLLDAQSVLRREWRGVKVPNHVDEVLAAVQAL</sequence>
<evidence type="ECO:0000256" key="7">
    <source>
        <dbReference type="ARBA" id="ARBA00023157"/>
    </source>
</evidence>
<dbReference type="InterPro" id="IPR013766">
    <property type="entry name" value="Thioredoxin_domain"/>
</dbReference>
<dbReference type="GO" id="GO:0045454">
    <property type="term" value="P:cell redox homeostasis"/>
    <property type="evidence" value="ECO:0007669"/>
    <property type="project" value="TreeGrafter"/>
</dbReference>
<gene>
    <name evidence="15" type="ORF">B0O95_10475</name>
</gene>
<protein>
    <recommendedName>
        <fullName evidence="3">thioredoxin-dependent peroxiredoxin</fullName>
        <ecNumber evidence="3">1.11.1.24</ecNumber>
    </recommendedName>
    <alternativeName>
        <fullName evidence="9">Thioredoxin peroxidase</fullName>
    </alternativeName>
    <alternativeName>
        <fullName evidence="11">Thioredoxin-dependent peroxiredoxin Bcp</fullName>
    </alternativeName>
</protein>
<comment type="caution">
    <text evidence="15">The sequence shown here is derived from an EMBL/GenBank/DDBJ whole genome shotgun (WGS) entry which is preliminary data.</text>
</comment>
<dbReference type="CDD" id="cd03017">
    <property type="entry name" value="PRX_BCP"/>
    <property type="match status" value="1"/>
</dbReference>
<dbReference type="InterPro" id="IPR024706">
    <property type="entry name" value="Peroxiredoxin_AhpC-typ"/>
</dbReference>
<dbReference type="PANTHER" id="PTHR42801">
    <property type="entry name" value="THIOREDOXIN-DEPENDENT PEROXIDE REDUCTASE"/>
    <property type="match status" value="1"/>
</dbReference>
<dbReference type="GO" id="GO:0008379">
    <property type="term" value="F:thioredoxin peroxidase activity"/>
    <property type="evidence" value="ECO:0007669"/>
    <property type="project" value="TreeGrafter"/>
</dbReference>
<evidence type="ECO:0000256" key="8">
    <source>
        <dbReference type="ARBA" id="ARBA00023284"/>
    </source>
</evidence>
<dbReference type="GO" id="GO:0005737">
    <property type="term" value="C:cytoplasm"/>
    <property type="evidence" value="ECO:0007669"/>
    <property type="project" value="TreeGrafter"/>
</dbReference>
<evidence type="ECO:0000256" key="6">
    <source>
        <dbReference type="ARBA" id="ARBA00023002"/>
    </source>
</evidence>
<evidence type="ECO:0000256" key="3">
    <source>
        <dbReference type="ARBA" id="ARBA00013017"/>
    </source>
</evidence>
<proteinExistence type="inferred from homology"/>
<comment type="subunit">
    <text evidence="2">Monomer.</text>
</comment>
<dbReference type="RefSeq" id="WP_104076941.1">
    <property type="nucleotide sequence ID" value="NZ_CP062178.1"/>
</dbReference>
<keyword evidence="5" id="KW-0049">Antioxidant</keyword>
<evidence type="ECO:0000256" key="11">
    <source>
        <dbReference type="ARBA" id="ARBA00042639"/>
    </source>
</evidence>
<organism evidence="15 16">
    <name type="scientific">Mycetohabitans endofungorum</name>
    <dbReference type="NCBI Taxonomy" id="417203"/>
    <lineage>
        <taxon>Bacteria</taxon>
        <taxon>Pseudomonadati</taxon>
        <taxon>Pseudomonadota</taxon>
        <taxon>Betaproteobacteria</taxon>
        <taxon>Burkholderiales</taxon>
        <taxon>Burkholderiaceae</taxon>
        <taxon>Mycetohabitans</taxon>
    </lineage>
</organism>
<name>A0A2P5KBV5_9BURK</name>
<reference evidence="15 16" key="1">
    <citation type="submission" date="2018-01" db="EMBL/GenBank/DDBJ databases">
        <title>Genomic Encyclopedia of Type Strains, Phase III (KMG-III): the genomes of soil and plant-associated and newly described type strains.</title>
        <authorList>
            <person name="Whitman W."/>
        </authorList>
    </citation>
    <scope>NUCLEOTIDE SEQUENCE [LARGE SCALE GENOMIC DNA]</scope>
    <source>
        <strain evidence="15 16">HKI456</strain>
    </source>
</reference>
<evidence type="ECO:0000256" key="9">
    <source>
        <dbReference type="ARBA" id="ARBA00032824"/>
    </source>
</evidence>
<keyword evidence="16" id="KW-1185">Reference proteome</keyword>
<dbReference type="PROSITE" id="PS51352">
    <property type="entry name" value="THIOREDOXIN_2"/>
    <property type="match status" value="1"/>
</dbReference>
<comment type="function">
    <text evidence="1">Thiol-specific peroxidase that catalyzes the reduction of hydrogen peroxide and organic hydroperoxides to water and alcohols, respectively. Plays a role in cell protection against oxidative stress by detoxifying peroxides and as sensor of hydrogen peroxide-mediated signaling events.</text>
</comment>
<dbReference type="InterPro" id="IPR000866">
    <property type="entry name" value="AhpC/TSA"/>
</dbReference>
<comment type="similarity">
    <text evidence="10">Belongs to the peroxiredoxin family. BCP/PrxQ subfamily.</text>
</comment>
<dbReference type="Proteomes" id="UP000243096">
    <property type="component" value="Unassembled WGS sequence"/>
</dbReference>